<organism evidence="6">
    <name type="scientific">viral metagenome</name>
    <dbReference type="NCBI Taxonomy" id="1070528"/>
    <lineage>
        <taxon>unclassified sequences</taxon>
        <taxon>metagenomes</taxon>
        <taxon>organismal metagenomes</taxon>
    </lineage>
</organism>
<dbReference type="GO" id="GO:0032259">
    <property type="term" value="P:methylation"/>
    <property type="evidence" value="ECO:0007669"/>
    <property type="project" value="UniProtKB-KW"/>
</dbReference>
<accession>A0A6C0K5R9</accession>
<keyword evidence="3" id="KW-0808">Transferase</keyword>
<name>A0A6C0K5R9_9ZZZZ</name>
<dbReference type="InterPro" id="IPR045097">
    <property type="entry name" value="Thymidate_synth/dCMP_Mease"/>
</dbReference>
<feature type="domain" description="Thymidylate synthase/dCMP hydroxymethylase" evidence="5">
    <location>
        <begin position="8"/>
        <end position="348"/>
    </location>
</feature>
<evidence type="ECO:0000259" key="5">
    <source>
        <dbReference type="Pfam" id="PF00303"/>
    </source>
</evidence>
<dbReference type="GO" id="GO:0004799">
    <property type="term" value="F:thymidylate synthase activity"/>
    <property type="evidence" value="ECO:0007669"/>
    <property type="project" value="UniProtKB-EC"/>
</dbReference>
<dbReference type="InterPro" id="IPR023451">
    <property type="entry name" value="Thymidate_synth/dCMP_Mease_dom"/>
</dbReference>
<evidence type="ECO:0000256" key="1">
    <source>
        <dbReference type="ARBA" id="ARBA00011947"/>
    </source>
</evidence>
<dbReference type="EC" id="2.1.1.45" evidence="1"/>
<dbReference type="CDD" id="cd00351">
    <property type="entry name" value="TS_Pyrimidine_HMase"/>
    <property type="match status" value="1"/>
</dbReference>
<evidence type="ECO:0000256" key="3">
    <source>
        <dbReference type="ARBA" id="ARBA00022679"/>
    </source>
</evidence>
<feature type="region of interest" description="Disordered" evidence="4">
    <location>
        <begin position="128"/>
        <end position="177"/>
    </location>
</feature>
<proteinExistence type="predicted"/>
<keyword evidence="2" id="KW-0489">Methyltransferase</keyword>
<feature type="compositionally biased region" description="Acidic residues" evidence="4">
    <location>
        <begin position="133"/>
        <end position="148"/>
    </location>
</feature>
<dbReference type="EMBL" id="MN740820">
    <property type="protein sequence ID" value="QHU13412.1"/>
    <property type="molecule type" value="Genomic_DNA"/>
</dbReference>
<sequence>MYFCGENGYLNLLKEALENGENKATRNGNVISIFGCMTNFKDISSSFPLITTKRMFFRGIVEELLWFLRGSTNANELKQKNIHIWDGNSSRQYLDSIGLNYPEGELGPVYGWQWRKFGKAYETETYMVGSNSDTEEDEDIYSDIEDGDSSGSGDSDNSFNYTDSTSDSSDSSSDAPKGTDQIKYILKELSKDNNSRRAVLSGWNPTDLKKMALPPCHILYIFNKSSKGLSCHMTLRSSDLFLGLPFNIASTALLTQILAHILYIPANEISLSICDAHIYEEHIPQVNKQIARGSDGEDGIYDFPKVIIKKAAPYISASIEDKLKWIEGLVYEDFELLNYKCGAPLSAIMK</sequence>
<dbReference type="Gene3D" id="3.30.572.10">
    <property type="entry name" value="Thymidylate synthase/dCMP hydroxymethylase domain"/>
    <property type="match status" value="1"/>
</dbReference>
<dbReference type="GO" id="GO:0006231">
    <property type="term" value="P:dTMP biosynthetic process"/>
    <property type="evidence" value="ECO:0007669"/>
    <property type="project" value="InterPro"/>
</dbReference>
<feature type="compositionally biased region" description="Low complexity" evidence="4">
    <location>
        <begin position="149"/>
        <end position="174"/>
    </location>
</feature>
<dbReference type="GO" id="GO:0005829">
    <property type="term" value="C:cytosol"/>
    <property type="evidence" value="ECO:0007669"/>
    <property type="project" value="TreeGrafter"/>
</dbReference>
<dbReference type="SUPFAM" id="SSF55831">
    <property type="entry name" value="Thymidylate synthase/dCMP hydroxymethylase"/>
    <property type="match status" value="1"/>
</dbReference>
<evidence type="ECO:0000256" key="2">
    <source>
        <dbReference type="ARBA" id="ARBA00022603"/>
    </source>
</evidence>
<evidence type="ECO:0000256" key="4">
    <source>
        <dbReference type="SAM" id="MobiDB-lite"/>
    </source>
</evidence>
<dbReference type="NCBIfam" id="TIGR03284">
    <property type="entry name" value="thym_sym"/>
    <property type="match status" value="1"/>
</dbReference>
<protein>
    <recommendedName>
        <fullName evidence="1">thymidylate synthase</fullName>
        <ecNumber evidence="1">2.1.1.45</ecNumber>
    </recommendedName>
</protein>
<dbReference type="AlphaFoldDB" id="A0A6C0K5R9"/>
<dbReference type="PRINTS" id="PR00108">
    <property type="entry name" value="THYMDSNTHASE"/>
</dbReference>
<dbReference type="InterPro" id="IPR000398">
    <property type="entry name" value="Thymidylate_synthase"/>
</dbReference>
<dbReference type="Pfam" id="PF00303">
    <property type="entry name" value="Thymidylat_synt"/>
    <property type="match status" value="1"/>
</dbReference>
<evidence type="ECO:0000313" key="6">
    <source>
        <dbReference type="EMBL" id="QHU13412.1"/>
    </source>
</evidence>
<dbReference type="InterPro" id="IPR036926">
    <property type="entry name" value="Thymidate_synth/dCMP_Mease_sf"/>
</dbReference>
<dbReference type="PANTHER" id="PTHR11548">
    <property type="entry name" value="THYMIDYLATE SYNTHASE 1"/>
    <property type="match status" value="1"/>
</dbReference>
<reference evidence="6" key="1">
    <citation type="journal article" date="2020" name="Nature">
        <title>Giant virus diversity and host interactions through global metagenomics.</title>
        <authorList>
            <person name="Schulz F."/>
            <person name="Roux S."/>
            <person name="Paez-Espino D."/>
            <person name="Jungbluth S."/>
            <person name="Walsh D.A."/>
            <person name="Denef V.J."/>
            <person name="McMahon K.D."/>
            <person name="Konstantinidis K.T."/>
            <person name="Eloe-Fadrosh E.A."/>
            <person name="Kyrpides N.C."/>
            <person name="Woyke T."/>
        </authorList>
    </citation>
    <scope>NUCLEOTIDE SEQUENCE</scope>
    <source>
        <strain evidence="6">GVMAG-S-1101178-73</strain>
    </source>
</reference>
<dbReference type="PANTHER" id="PTHR11548:SF1">
    <property type="entry name" value="THYMIDYLATE SYNTHASE 1"/>
    <property type="match status" value="1"/>
</dbReference>